<evidence type="ECO:0000313" key="2">
    <source>
        <dbReference type="EMBL" id="JAH79716.1"/>
    </source>
</evidence>
<feature type="region of interest" description="Disordered" evidence="1">
    <location>
        <begin position="16"/>
        <end position="40"/>
    </location>
</feature>
<evidence type="ECO:0000256" key="1">
    <source>
        <dbReference type="SAM" id="MobiDB-lite"/>
    </source>
</evidence>
<organism evidence="2">
    <name type="scientific">Anguilla anguilla</name>
    <name type="common">European freshwater eel</name>
    <name type="synonym">Muraena anguilla</name>
    <dbReference type="NCBI Taxonomy" id="7936"/>
    <lineage>
        <taxon>Eukaryota</taxon>
        <taxon>Metazoa</taxon>
        <taxon>Chordata</taxon>
        <taxon>Craniata</taxon>
        <taxon>Vertebrata</taxon>
        <taxon>Euteleostomi</taxon>
        <taxon>Actinopterygii</taxon>
        <taxon>Neopterygii</taxon>
        <taxon>Teleostei</taxon>
        <taxon>Anguilliformes</taxon>
        <taxon>Anguillidae</taxon>
        <taxon>Anguilla</taxon>
    </lineage>
</organism>
<name>A0A0E9VNV3_ANGAN</name>
<sequence>MLIRARMLVLTRMEPGVSKSTSTPRLRFMGPAQRSEKHTV</sequence>
<accession>A0A0E9VNV3</accession>
<reference evidence="2" key="2">
    <citation type="journal article" date="2015" name="Fish Shellfish Immunol.">
        <title>Early steps in the European eel (Anguilla anguilla)-Vibrio vulnificus interaction in the gills: Role of the RtxA13 toxin.</title>
        <authorList>
            <person name="Callol A."/>
            <person name="Pajuelo D."/>
            <person name="Ebbesson L."/>
            <person name="Teles M."/>
            <person name="MacKenzie S."/>
            <person name="Amaro C."/>
        </authorList>
    </citation>
    <scope>NUCLEOTIDE SEQUENCE</scope>
</reference>
<dbReference type="EMBL" id="GBXM01028861">
    <property type="protein sequence ID" value="JAH79716.1"/>
    <property type="molecule type" value="Transcribed_RNA"/>
</dbReference>
<proteinExistence type="predicted"/>
<protein>
    <submittedName>
        <fullName evidence="2">Uncharacterized protein</fullName>
    </submittedName>
</protein>
<reference evidence="2" key="1">
    <citation type="submission" date="2014-11" db="EMBL/GenBank/DDBJ databases">
        <authorList>
            <person name="Amaro Gonzalez C."/>
        </authorList>
    </citation>
    <scope>NUCLEOTIDE SEQUENCE</scope>
</reference>
<dbReference type="AlphaFoldDB" id="A0A0E9VNV3"/>